<protein>
    <recommendedName>
        <fullName evidence="4">NADP-dependent oxidoreductase domain-containing protein</fullName>
    </recommendedName>
</protein>
<dbReference type="Gene3D" id="3.20.20.100">
    <property type="entry name" value="NADP-dependent oxidoreductase domain"/>
    <property type="match status" value="1"/>
</dbReference>
<evidence type="ECO:0000256" key="2">
    <source>
        <dbReference type="ARBA" id="ARBA00022857"/>
    </source>
</evidence>
<dbReference type="EMBL" id="JANBQB010000610">
    <property type="protein sequence ID" value="KAJ1974764.1"/>
    <property type="molecule type" value="Genomic_DNA"/>
</dbReference>
<keyword evidence="6" id="KW-1185">Reference proteome</keyword>
<comment type="similarity">
    <text evidence="1">Belongs to the shaker potassium channel beta subunit family.</text>
</comment>
<evidence type="ECO:0000256" key="3">
    <source>
        <dbReference type="ARBA" id="ARBA00023002"/>
    </source>
</evidence>
<dbReference type="SUPFAM" id="SSF51430">
    <property type="entry name" value="NAD(P)-linked oxidoreductase"/>
    <property type="match status" value="1"/>
</dbReference>
<accession>A0A9W8B3W0</accession>
<dbReference type="InterPro" id="IPR005399">
    <property type="entry name" value="K_chnl_volt-dep_bsu_KCNAB-rel"/>
</dbReference>
<dbReference type="PRINTS" id="PR01577">
    <property type="entry name" value="KCNABCHANNEL"/>
</dbReference>
<proteinExistence type="inferred from homology"/>
<gene>
    <name evidence="5" type="ORF">H4R34_004598</name>
</gene>
<keyword evidence="2" id="KW-0521">NADP</keyword>
<dbReference type="OrthoDB" id="1720422at2759"/>
<reference evidence="5" key="1">
    <citation type="submission" date="2022-07" db="EMBL/GenBank/DDBJ databases">
        <title>Phylogenomic reconstructions and comparative analyses of Kickxellomycotina fungi.</title>
        <authorList>
            <person name="Reynolds N.K."/>
            <person name="Stajich J.E."/>
            <person name="Barry K."/>
            <person name="Grigoriev I.V."/>
            <person name="Crous P."/>
            <person name="Smith M.E."/>
        </authorList>
    </citation>
    <scope>NUCLEOTIDE SEQUENCE</scope>
    <source>
        <strain evidence="5">RSA 567</strain>
    </source>
</reference>
<dbReference type="Pfam" id="PF00248">
    <property type="entry name" value="Aldo_ket_red"/>
    <property type="match status" value="1"/>
</dbReference>
<dbReference type="GO" id="GO:0016491">
    <property type="term" value="F:oxidoreductase activity"/>
    <property type="evidence" value="ECO:0007669"/>
    <property type="project" value="UniProtKB-KW"/>
</dbReference>
<evidence type="ECO:0000313" key="6">
    <source>
        <dbReference type="Proteomes" id="UP001151582"/>
    </source>
</evidence>
<dbReference type="InterPro" id="IPR023210">
    <property type="entry name" value="NADP_OxRdtase_dom"/>
</dbReference>
<organism evidence="5 6">
    <name type="scientific">Dimargaris verticillata</name>
    <dbReference type="NCBI Taxonomy" id="2761393"/>
    <lineage>
        <taxon>Eukaryota</taxon>
        <taxon>Fungi</taxon>
        <taxon>Fungi incertae sedis</taxon>
        <taxon>Zoopagomycota</taxon>
        <taxon>Kickxellomycotina</taxon>
        <taxon>Dimargaritomycetes</taxon>
        <taxon>Dimargaritales</taxon>
        <taxon>Dimargaritaceae</taxon>
        <taxon>Dimargaris</taxon>
    </lineage>
</organism>
<dbReference type="AlphaFoldDB" id="A0A9W8B3W0"/>
<evidence type="ECO:0000256" key="1">
    <source>
        <dbReference type="ARBA" id="ARBA00006515"/>
    </source>
</evidence>
<sequence length="173" mass="19223">MIADRLGLMRPILEQPQYNMLNRDKVELDYPSLCRDFGLGLATWSPLLSGVLTGKYLRGIADGTRLSISSHVIVNRIRHTLLSTPEGQVTHDKVRRIVSIAEQLGCTPAQLAIAWCLRNRNVSSVITGATRPQQIEENVAALTIASRMNGEWDAVLEDVLGNKPETPFNYRDA</sequence>
<keyword evidence="3" id="KW-0560">Oxidoreductase</keyword>
<dbReference type="InterPro" id="IPR036812">
    <property type="entry name" value="NAD(P)_OxRdtase_dom_sf"/>
</dbReference>
<evidence type="ECO:0000259" key="4">
    <source>
        <dbReference type="Pfam" id="PF00248"/>
    </source>
</evidence>
<comment type="caution">
    <text evidence="5">The sequence shown here is derived from an EMBL/GenBank/DDBJ whole genome shotgun (WGS) entry which is preliminary data.</text>
</comment>
<evidence type="ECO:0000313" key="5">
    <source>
        <dbReference type="EMBL" id="KAJ1974764.1"/>
    </source>
</evidence>
<dbReference type="PANTHER" id="PTHR43150:SF2">
    <property type="entry name" value="HYPERKINETIC, ISOFORM M"/>
    <property type="match status" value="1"/>
</dbReference>
<dbReference type="PANTHER" id="PTHR43150">
    <property type="entry name" value="HYPERKINETIC, ISOFORM M"/>
    <property type="match status" value="1"/>
</dbReference>
<dbReference type="Proteomes" id="UP001151582">
    <property type="component" value="Unassembled WGS sequence"/>
</dbReference>
<name>A0A9W8B3W0_9FUNG</name>
<feature type="domain" description="NADP-dependent oxidoreductase" evidence="4">
    <location>
        <begin position="7"/>
        <end position="155"/>
    </location>
</feature>